<name>A0ABD5SPR4_9EURY</name>
<evidence type="ECO:0000256" key="1">
    <source>
        <dbReference type="SAM" id="MobiDB-lite"/>
    </source>
</evidence>
<keyword evidence="2" id="KW-1133">Transmembrane helix</keyword>
<gene>
    <name evidence="3" type="ORF">ACFQE6_19185</name>
</gene>
<keyword evidence="4" id="KW-1185">Reference proteome</keyword>
<keyword evidence="2" id="KW-0472">Membrane</keyword>
<feature type="region of interest" description="Disordered" evidence="1">
    <location>
        <begin position="133"/>
        <end position="161"/>
    </location>
</feature>
<sequence length="270" mass="28332">MTDKQIHSLSRRQLLGSVGAIGVASAGAGLGTTAYFSDEESFDDNTLTAGELDLLVDYELSYDQGSAGSGGTSGTINGDVQVVDENGDDVAEGDAVSLTLDDVKPGDSGGAEFCFRIIDNPAYLWLNGELTANDENGYTEPEPETESDGDVNDPGESDGTGELADSIEVALYYEGDDPADNAIVEGTLTEVLAAASNGVLLDGDGSYGVEAGEQAPFDGGEDAENPCLYVDWEIPVEVGNEIQTDLVEFEFSFYAEQSRHNDGTNNPYSS</sequence>
<dbReference type="PROSITE" id="PS51318">
    <property type="entry name" value="TAT"/>
    <property type="match status" value="1"/>
</dbReference>
<feature type="compositionally biased region" description="Acidic residues" evidence="1">
    <location>
        <begin position="141"/>
        <end position="156"/>
    </location>
</feature>
<proteinExistence type="predicted"/>
<evidence type="ECO:0000313" key="3">
    <source>
        <dbReference type="EMBL" id="MFC6767023.1"/>
    </source>
</evidence>
<comment type="caution">
    <text evidence="3">The sequence shown here is derived from an EMBL/GenBank/DDBJ whole genome shotgun (WGS) entry which is preliminary data.</text>
</comment>
<dbReference type="RefSeq" id="WP_273739952.1">
    <property type="nucleotide sequence ID" value="NZ_JAQIVI010000318.1"/>
</dbReference>
<dbReference type="Proteomes" id="UP001596383">
    <property type="component" value="Unassembled WGS sequence"/>
</dbReference>
<dbReference type="EMBL" id="JBHSWV010000318">
    <property type="protein sequence ID" value="MFC6767023.1"/>
    <property type="molecule type" value="Genomic_DNA"/>
</dbReference>
<dbReference type="InterPro" id="IPR006311">
    <property type="entry name" value="TAT_signal"/>
</dbReference>
<evidence type="ECO:0000256" key="2">
    <source>
        <dbReference type="SAM" id="Phobius"/>
    </source>
</evidence>
<dbReference type="NCBIfam" id="TIGR04088">
    <property type="entry name" value="cognate_SipW"/>
    <property type="match status" value="1"/>
</dbReference>
<keyword evidence="2" id="KW-0812">Transmembrane</keyword>
<organism evidence="3 4">
    <name type="scientific">Natrinema soli</name>
    <dbReference type="NCBI Taxonomy" id="1930624"/>
    <lineage>
        <taxon>Archaea</taxon>
        <taxon>Methanobacteriati</taxon>
        <taxon>Methanobacteriota</taxon>
        <taxon>Stenosarchaea group</taxon>
        <taxon>Halobacteria</taxon>
        <taxon>Halobacteriales</taxon>
        <taxon>Natrialbaceae</taxon>
        <taxon>Natrinema</taxon>
    </lineage>
</organism>
<dbReference type="AlphaFoldDB" id="A0ABD5SPR4"/>
<accession>A0ABD5SPR4</accession>
<dbReference type="InterPro" id="IPR023833">
    <property type="entry name" value="Signal_pept_SipW-depend-type"/>
</dbReference>
<reference evidence="3 4" key="1">
    <citation type="journal article" date="2019" name="Int. J. Syst. Evol. Microbiol.">
        <title>The Global Catalogue of Microorganisms (GCM) 10K type strain sequencing project: providing services to taxonomists for standard genome sequencing and annotation.</title>
        <authorList>
            <consortium name="The Broad Institute Genomics Platform"/>
            <consortium name="The Broad Institute Genome Sequencing Center for Infectious Disease"/>
            <person name="Wu L."/>
            <person name="Ma J."/>
        </authorList>
    </citation>
    <scope>NUCLEOTIDE SEQUENCE [LARGE SCALE GENOMIC DNA]</scope>
    <source>
        <strain evidence="3 4">LMG 29247</strain>
    </source>
</reference>
<protein>
    <submittedName>
        <fullName evidence="3">SipW-dependent-type signal peptide-containing protein</fullName>
    </submittedName>
</protein>
<evidence type="ECO:0000313" key="4">
    <source>
        <dbReference type="Proteomes" id="UP001596383"/>
    </source>
</evidence>
<feature type="transmembrane region" description="Helical" evidence="2">
    <location>
        <begin position="14"/>
        <end position="36"/>
    </location>
</feature>